<accession>A0A0C2VKN5</accession>
<dbReference type="Gene3D" id="2.30.29.50">
    <property type="entry name" value="Bacterial Pleckstrin homology domain"/>
    <property type="match status" value="1"/>
</dbReference>
<feature type="domain" description="Bacterial Pleckstrin homology" evidence="1">
    <location>
        <begin position="2"/>
        <end position="123"/>
    </location>
</feature>
<dbReference type="PANTHER" id="PTHR35796:SF3">
    <property type="entry name" value="BHLH DOMAIN-CONTAINING PROTEIN"/>
    <property type="match status" value="1"/>
</dbReference>
<evidence type="ECO:0000313" key="3">
    <source>
        <dbReference type="Proteomes" id="UP000031938"/>
    </source>
</evidence>
<dbReference type="SUPFAM" id="SSF50729">
    <property type="entry name" value="PH domain-like"/>
    <property type="match status" value="1"/>
</dbReference>
<proteinExistence type="predicted"/>
<dbReference type="InterPro" id="IPR037063">
    <property type="entry name" value="PHb_sf"/>
</dbReference>
<dbReference type="EMBL" id="JXRP01000009">
    <property type="protein sequence ID" value="KIL49467.1"/>
    <property type="molecule type" value="Genomic_DNA"/>
</dbReference>
<dbReference type="Pfam" id="PF08000">
    <property type="entry name" value="bPH_1"/>
    <property type="match status" value="1"/>
</dbReference>
<dbReference type="STRING" id="889306.KP78_09350"/>
<dbReference type="Proteomes" id="UP000031938">
    <property type="component" value="Unassembled WGS sequence"/>
</dbReference>
<dbReference type="AlphaFoldDB" id="A0A0C2VKN5"/>
<gene>
    <name evidence="2" type="ORF">KP78_09350</name>
</gene>
<keyword evidence="3" id="KW-1185">Reference proteome</keyword>
<evidence type="ECO:0000313" key="2">
    <source>
        <dbReference type="EMBL" id="KIL49467.1"/>
    </source>
</evidence>
<evidence type="ECO:0000259" key="1">
    <source>
        <dbReference type="Pfam" id="PF08000"/>
    </source>
</evidence>
<dbReference type="InterPro" id="IPR012544">
    <property type="entry name" value="PHb"/>
</dbReference>
<name>A0A0C2VKN5_9BACL</name>
<dbReference type="PATRIC" id="fig|889306.3.peg.939"/>
<dbReference type="CDD" id="cd13225">
    <property type="entry name" value="PH-like_bacteria"/>
    <property type="match status" value="1"/>
</dbReference>
<reference evidence="2 3" key="1">
    <citation type="submission" date="2015-01" db="EMBL/GenBank/DDBJ databases">
        <title>Genome sequencing of Jeotgalibacillus soli.</title>
        <authorList>
            <person name="Goh K.M."/>
            <person name="Chan K.-G."/>
            <person name="Yaakop A.S."/>
            <person name="Ee R."/>
            <person name="Gan H.M."/>
            <person name="Chan C.S."/>
        </authorList>
    </citation>
    <scope>NUCLEOTIDE SEQUENCE [LARGE SCALE GENOMIC DNA]</scope>
    <source>
        <strain evidence="2 3">P9</strain>
    </source>
</reference>
<dbReference type="OrthoDB" id="9803613at2"/>
<sequence length="127" mass="14515">MGLFDGLMGNASEVKVEDVKKEFGNLLIQNEKIEKAYKLIRDLFIFSNKRLILIDKQGMTGKKIEYHSIPYKNITHFSIETAGTFDLDAELKIWVSGMSEPIGKTFNKQLNIYDVHAVLANYVLTEK</sequence>
<comment type="caution">
    <text evidence="2">The sequence shown here is derived from an EMBL/GenBank/DDBJ whole genome shotgun (WGS) entry which is preliminary data.</text>
</comment>
<organism evidence="2 3">
    <name type="scientific">Jeotgalibacillus soli</name>
    <dbReference type="NCBI Taxonomy" id="889306"/>
    <lineage>
        <taxon>Bacteria</taxon>
        <taxon>Bacillati</taxon>
        <taxon>Bacillota</taxon>
        <taxon>Bacilli</taxon>
        <taxon>Bacillales</taxon>
        <taxon>Caryophanaceae</taxon>
        <taxon>Jeotgalibacillus</taxon>
    </lineage>
</organism>
<protein>
    <recommendedName>
        <fullName evidence="1">Bacterial Pleckstrin homology domain-containing protein</fullName>
    </recommendedName>
</protein>
<dbReference type="RefSeq" id="WP_041086651.1">
    <property type="nucleotide sequence ID" value="NZ_JXRP01000009.1"/>
</dbReference>
<dbReference type="PANTHER" id="PTHR35796">
    <property type="entry name" value="HYPOTHETICAL CYTOSOLIC PROTEIN"/>
    <property type="match status" value="1"/>
</dbReference>